<dbReference type="Gene3D" id="3.40.50.720">
    <property type="entry name" value="NAD(P)-binding Rossmann-like Domain"/>
    <property type="match status" value="2"/>
</dbReference>
<dbReference type="KEGG" id="bcom:BAUCODRAFT_114956"/>
<name>M2N2N6_BAUPA</name>
<dbReference type="SUPFAM" id="SSF51735">
    <property type="entry name" value="NAD(P)-binding Rossmann-fold domains"/>
    <property type="match status" value="1"/>
</dbReference>
<dbReference type="OMA" id="LWTYFSP"/>
<keyword evidence="4" id="KW-1185">Reference proteome</keyword>
<comment type="similarity">
    <text evidence="1">Belongs to the avfA family.</text>
</comment>
<feature type="domain" description="NAD-dependent epimerase/dehydratase" evidence="2">
    <location>
        <begin position="4"/>
        <end position="107"/>
    </location>
</feature>
<dbReference type="EMBL" id="KB445561">
    <property type="protein sequence ID" value="EMC92925.1"/>
    <property type="molecule type" value="Genomic_DNA"/>
</dbReference>
<dbReference type="RefSeq" id="XP_007680197.1">
    <property type="nucleotide sequence ID" value="XM_007682007.1"/>
</dbReference>
<accession>M2N2N6</accession>
<dbReference type="GeneID" id="19107248"/>
<dbReference type="InterPro" id="IPR001509">
    <property type="entry name" value="Epimerase_deHydtase"/>
</dbReference>
<proteinExistence type="inferred from homology"/>
<dbReference type="PANTHER" id="PTHR43355">
    <property type="entry name" value="FLAVIN REDUCTASE (NADPH)"/>
    <property type="match status" value="1"/>
</dbReference>
<dbReference type="InterPro" id="IPR036291">
    <property type="entry name" value="NAD(P)-bd_dom_sf"/>
</dbReference>
<dbReference type="InterPro" id="IPR051606">
    <property type="entry name" value="Polyketide_Oxido-like"/>
</dbReference>
<organism evidence="3 4">
    <name type="scientific">Baudoinia panamericana (strain UAMH 10762)</name>
    <name type="common">Angels' share fungus</name>
    <name type="synonym">Baudoinia compniacensis (strain UAMH 10762)</name>
    <dbReference type="NCBI Taxonomy" id="717646"/>
    <lineage>
        <taxon>Eukaryota</taxon>
        <taxon>Fungi</taxon>
        <taxon>Dikarya</taxon>
        <taxon>Ascomycota</taxon>
        <taxon>Pezizomycotina</taxon>
        <taxon>Dothideomycetes</taxon>
        <taxon>Dothideomycetidae</taxon>
        <taxon>Mycosphaerellales</taxon>
        <taxon>Teratosphaeriaceae</taxon>
        <taxon>Baudoinia</taxon>
    </lineage>
</organism>
<dbReference type="PANTHER" id="PTHR43355:SF2">
    <property type="entry name" value="FLAVIN REDUCTASE (NADPH)"/>
    <property type="match status" value="1"/>
</dbReference>
<evidence type="ECO:0000256" key="1">
    <source>
        <dbReference type="ARBA" id="ARBA00038376"/>
    </source>
</evidence>
<protein>
    <recommendedName>
        <fullName evidence="2">NAD-dependent epimerase/dehydratase domain-containing protein</fullName>
    </recommendedName>
</protein>
<dbReference type="OrthoDB" id="10250730at2759"/>
<dbReference type="AlphaFoldDB" id="M2N2N6"/>
<dbReference type="Pfam" id="PF01370">
    <property type="entry name" value="Epimerase"/>
    <property type="match status" value="1"/>
</dbReference>
<dbReference type="HOGENOM" id="CLU_076412_0_0_1"/>
<dbReference type="eggNOG" id="ENOG502SIXX">
    <property type="taxonomic scope" value="Eukaryota"/>
</dbReference>
<gene>
    <name evidence="3" type="ORF">BAUCODRAFT_114956</name>
</gene>
<evidence type="ECO:0000313" key="4">
    <source>
        <dbReference type="Proteomes" id="UP000011761"/>
    </source>
</evidence>
<dbReference type="Proteomes" id="UP000011761">
    <property type="component" value="Unassembled WGS sequence"/>
</dbReference>
<sequence>MRVAVIGPAGFGGSVVCIELLNRGHEVIGISRKPETFGSHEHYKPLQLDISGATIPQLIETFKDVDVVVNAFNPPYSPTVYKLFVETTRRLVIAAKAAQLTYFISIGGTGSLFLGPEYPYQTAADSREFWLAYRQATADSEAATYHMEERIGFGSPVAKMMREYRDARSAVKAGRASEDQKRVIKEVEKGVLEGPDPVPDLPLAARAGFMFLEADTSWRWSFVSPPGKYMPGPRTGKYQVVIDQVPFAPVEGKAGGEGGNAFEGRLLGISAADLAVAMVDEIEKPEKVHKHWSAVAELPAEQERVPSYARLNK</sequence>
<dbReference type="GO" id="GO:0016646">
    <property type="term" value="F:oxidoreductase activity, acting on the CH-NH group of donors, NAD or NADP as acceptor"/>
    <property type="evidence" value="ECO:0007669"/>
    <property type="project" value="TreeGrafter"/>
</dbReference>
<evidence type="ECO:0000259" key="2">
    <source>
        <dbReference type="Pfam" id="PF01370"/>
    </source>
</evidence>
<evidence type="ECO:0000313" key="3">
    <source>
        <dbReference type="EMBL" id="EMC92925.1"/>
    </source>
</evidence>
<reference evidence="3 4" key="1">
    <citation type="journal article" date="2012" name="PLoS Pathog.">
        <title>Diverse lifestyles and strategies of plant pathogenesis encoded in the genomes of eighteen Dothideomycetes fungi.</title>
        <authorList>
            <person name="Ohm R.A."/>
            <person name="Feau N."/>
            <person name="Henrissat B."/>
            <person name="Schoch C.L."/>
            <person name="Horwitz B.A."/>
            <person name="Barry K.W."/>
            <person name="Condon B.J."/>
            <person name="Copeland A.C."/>
            <person name="Dhillon B."/>
            <person name="Glaser F."/>
            <person name="Hesse C.N."/>
            <person name="Kosti I."/>
            <person name="LaButti K."/>
            <person name="Lindquist E.A."/>
            <person name="Lucas S."/>
            <person name="Salamov A.A."/>
            <person name="Bradshaw R.E."/>
            <person name="Ciuffetti L."/>
            <person name="Hamelin R.C."/>
            <person name="Kema G.H.J."/>
            <person name="Lawrence C."/>
            <person name="Scott J.A."/>
            <person name="Spatafora J.W."/>
            <person name="Turgeon B.G."/>
            <person name="de Wit P.J.G.M."/>
            <person name="Zhong S."/>
            <person name="Goodwin S.B."/>
            <person name="Grigoriev I.V."/>
        </authorList>
    </citation>
    <scope>NUCLEOTIDE SEQUENCE [LARGE SCALE GENOMIC DNA]</scope>
    <source>
        <strain evidence="3 4">UAMH 10762</strain>
    </source>
</reference>